<keyword evidence="1" id="KW-0732">Signal</keyword>
<dbReference type="RefSeq" id="WP_092573618.1">
    <property type="nucleotide sequence ID" value="NZ_FMAF01000004.1"/>
</dbReference>
<evidence type="ECO:0000256" key="1">
    <source>
        <dbReference type="SAM" id="SignalP"/>
    </source>
</evidence>
<feature type="chain" id="PRO_5008684031" evidence="1">
    <location>
        <begin position="22"/>
        <end position="121"/>
    </location>
</feature>
<name>A0A1C3VAI4_9HYPH</name>
<gene>
    <name evidence="2" type="ORF">GA0061101_104541</name>
</gene>
<proteinExistence type="predicted"/>
<reference evidence="2 3" key="1">
    <citation type="submission" date="2016-08" db="EMBL/GenBank/DDBJ databases">
        <authorList>
            <person name="Seilhamer J.J."/>
        </authorList>
    </citation>
    <scope>NUCLEOTIDE SEQUENCE [LARGE SCALE GENOMIC DNA]</scope>
    <source>
        <strain evidence="2 3">P1-7</strain>
    </source>
</reference>
<protein>
    <submittedName>
        <fullName evidence="2">Uncharacterized protein</fullName>
    </submittedName>
</protein>
<dbReference type="OrthoDB" id="9814760at2"/>
<feature type="signal peptide" evidence="1">
    <location>
        <begin position="1"/>
        <end position="21"/>
    </location>
</feature>
<accession>A0A1C3VAI4</accession>
<sequence length="121" mass="12825">MIRLSFILAVFLCFTTSLAHAVGFQFIEVPADGPLTALKGGIWSPCTRPASEVKLGPVVMSVAKDCPISGDKLPLVAISHGRGGTIYPGRLFQGHARLKIPPLRSAALSDVEPARDYSAIP</sequence>
<dbReference type="EMBL" id="FMAF01000004">
    <property type="protein sequence ID" value="SCB24826.1"/>
    <property type="molecule type" value="Genomic_DNA"/>
</dbReference>
<organism evidence="2 3">
    <name type="scientific">Rhizobium lusitanum</name>
    <dbReference type="NCBI Taxonomy" id="293958"/>
    <lineage>
        <taxon>Bacteria</taxon>
        <taxon>Pseudomonadati</taxon>
        <taxon>Pseudomonadota</taxon>
        <taxon>Alphaproteobacteria</taxon>
        <taxon>Hyphomicrobiales</taxon>
        <taxon>Rhizobiaceae</taxon>
        <taxon>Rhizobium/Agrobacterium group</taxon>
        <taxon>Rhizobium</taxon>
    </lineage>
</organism>
<evidence type="ECO:0000313" key="3">
    <source>
        <dbReference type="Proteomes" id="UP000199205"/>
    </source>
</evidence>
<evidence type="ECO:0000313" key="2">
    <source>
        <dbReference type="EMBL" id="SCB24826.1"/>
    </source>
</evidence>
<dbReference type="Proteomes" id="UP000199205">
    <property type="component" value="Unassembled WGS sequence"/>
</dbReference>
<dbReference type="AlphaFoldDB" id="A0A1C3VAI4"/>